<proteinExistence type="predicted"/>
<dbReference type="Gene3D" id="3.40.50.300">
    <property type="entry name" value="P-loop containing nucleotide triphosphate hydrolases"/>
    <property type="match status" value="1"/>
</dbReference>
<feature type="domain" description="Phosphoribulokinase/uridine kinase" evidence="1">
    <location>
        <begin position="290"/>
        <end position="487"/>
    </location>
</feature>
<sequence length="552" mass="63319">MPTLVVQGERKEYAKGITFEEIAKEYQVRFTNRIGLVIFNGKIRELFKKVESDGVLSFVTMDDSIGHKTYGRTATMMLIKAAHDVNPNVRTKVEFTIGYGYYCTFKNQDQEIENVSEDFVKKVQARMEEMRDEALPITKKTYPIDDAIEIFSKQGMTDKVNLFKYRRASEINVYRMDGFCDYFYGYMLPNTSYVEYFKVQKYHAGVLLVLPPASSPNEIRTFDPREKVFEQMILSSNWGHMMGIENVGDLNNVICSGKLSDLILVQEALQEHRIGKIAENIYASPRVKFVMIAGPSSSGKTSFSHRLAIQLRTHGLVPHQISLDNYFKNREETPRDEDGNYDFECLGAMDIEQFNTDMTKLLNGEEVDLPVFNFITGKREYPGSPLKLGEDDILVIEGIHGLNEKMSYALPKESKYKIYVSSLTTLNVDAHNRISTTDARLIRRMVRDARTRGASGKRTISMWPSVRRGEERNIFPFQESADEMFNSAQIYELAVLKNQAEPLLFSITKDDPEYYEAKRLLKFLDYFIGIDSTELPHNSIVREFVGGSIFNV</sequence>
<dbReference type="GeneID" id="89508686"/>
<keyword evidence="2" id="KW-0418">Kinase</keyword>
<evidence type="ECO:0000313" key="3">
    <source>
        <dbReference type="Proteomes" id="UP000184278"/>
    </source>
</evidence>
<organism evidence="2 3">
    <name type="scientific">Butyrivibrio fibrisolvens DSM 3071</name>
    <dbReference type="NCBI Taxonomy" id="1121131"/>
    <lineage>
        <taxon>Bacteria</taxon>
        <taxon>Bacillati</taxon>
        <taxon>Bacillota</taxon>
        <taxon>Clostridia</taxon>
        <taxon>Lachnospirales</taxon>
        <taxon>Lachnospiraceae</taxon>
        <taxon>Butyrivibrio</taxon>
    </lineage>
</organism>
<dbReference type="EMBL" id="FQXK01000011">
    <property type="protein sequence ID" value="SHI11899.1"/>
    <property type="molecule type" value="Genomic_DNA"/>
</dbReference>
<reference evidence="3" key="1">
    <citation type="submission" date="2016-11" db="EMBL/GenBank/DDBJ databases">
        <authorList>
            <person name="Varghese N."/>
            <person name="Submissions S."/>
        </authorList>
    </citation>
    <scope>NUCLEOTIDE SEQUENCE [LARGE SCALE GENOMIC DNA]</scope>
    <source>
        <strain evidence="3">DSM 3071</strain>
    </source>
</reference>
<protein>
    <submittedName>
        <fullName evidence="2">Uridine kinase</fullName>
    </submittedName>
</protein>
<keyword evidence="3" id="KW-1185">Reference proteome</keyword>
<dbReference type="PRINTS" id="PR00988">
    <property type="entry name" value="URIDINKINASE"/>
</dbReference>
<dbReference type="RefSeq" id="WP_073386773.1">
    <property type="nucleotide sequence ID" value="NZ_FQXK01000011.1"/>
</dbReference>
<dbReference type="SUPFAM" id="SSF55186">
    <property type="entry name" value="ThrRS/AlaRS common domain"/>
    <property type="match status" value="1"/>
</dbReference>
<dbReference type="InterPro" id="IPR018163">
    <property type="entry name" value="Thr/Ala-tRNA-synth_IIc_edit"/>
</dbReference>
<dbReference type="STRING" id="1121131.SAMN02745229_01534"/>
<keyword evidence="2" id="KW-0808">Transferase</keyword>
<evidence type="ECO:0000259" key="1">
    <source>
        <dbReference type="Pfam" id="PF00485"/>
    </source>
</evidence>
<dbReference type="InterPro" id="IPR027417">
    <property type="entry name" value="P-loop_NTPase"/>
</dbReference>
<dbReference type="GO" id="GO:0016301">
    <property type="term" value="F:kinase activity"/>
    <property type="evidence" value="ECO:0007669"/>
    <property type="project" value="UniProtKB-KW"/>
</dbReference>
<dbReference type="CDD" id="cd02028">
    <property type="entry name" value="UMPK_like"/>
    <property type="match status" value="1"/>
</dbReference>
<dbReference type="GO" id="GO:0005524">
    <property type="term" value="F:ATP binding"/>
    <property type="evidence" value="ECO:0007669"/>
    <property type="project" value="InterPro"/>
</dbReference>
<dbReference type="InterPro" id="IPR006083">
    <property type="entry name" value="PRK/URK"/>
</dbReference>
<dbReference type="Gene3D" id="3.30.980.10">
    <property type="entry name" value="Threonyl-trna Synthetase, Chain A, domain 2"/>
    <property type="match status" value="1"/>
</dbReference>
<dbReference type="AlphaFoldDB" id="A0A1M5YJ35"/>
<dbReference type="Pfam" id="PF00485">
    <property type="entry name" value="PRK"/>
    <property type="match status" value="1"/>
</dbReference>
<dbReference type="OrthoDB" id="9764644at2"/>
<gene>
    <name evidence="2" type="ORF">SAMN02745229_01534</name>
</gene>
<dbReference type="PANTHER" id="PTHR10285">
    <property type="entry name" value="URIDINE KINASE"/>
    <property type="match status" value="1"/>
</dbReference>
<name>A0A1M5YJ35_BUTFI</name>
<dbReference type="SUPFAM" id="SSF52540">
    <property type="entry name" value="P-loop containing nucleoside triphosphate hydrolases"/>
    <property type="match status" value="1"/>
</dbReference>
<accession>A0A1M5YJ35</accession>
<dbReference type="Proteomes" id="UP000184278">
    <property type="component" value="Unassembled WGS sequence"/>
</dbReference>
<evidence type="ECO:0000313" key="2">
    <source>
        <dbReference type="EMBL" id="SHI11899.1"/>
    </source>
</evidence>